<keyword evidence="3" id="KW-1185">Reference proteome</keyword>
<dbReference type="Proteomes" id="UP001501288">
    <property type="component" value="Unassembled WGS sequence"/>
</dbReference>
<dbReference type="PANTHER" id="PTHR38599">
    <property type="entry name" value="CUPIN DOMAIN PROTEIN (AFU_ORTHOLOGUE AFUA_3G13620)"/>
    <property type="match status" value="1"/>
</dbReference>
<evidence type="ECO:0000259" key="1">
    <source>
        <dbReference type="Pfam" id="PF07883"/>
    </source>
</evidence>
<dbReference type="CDD" id="cd02234">
    <property type="entry name" value="cupin_BLR7677-like"/>
    <property type="match status" value="1"/>
</dbReference>
<proteinExistence type="predicted"/>
<reference evidence="2 3" key="1">
    <citation type="journal article" date="2019" name="Int. J. Syst. Evol. Microbiol.">
        <title>The Global Catalogue of Microorganisms (GCM) 10K type strain sequencing project: providing services to taxonomists for standard genome sequencing and annotation.</title>
        <authorList>
            <consortium name="The Broad Institute Genomics Platform"/>
            <consortium name="The Broad Institute Genome Sequencing Center for Infectious Disease"/>
            <person name="Wu L."/>
            <person name="Ma J."/>
        </authorList>
    </citation>
    <scope>NUCLEOTIDE SEQUENCE [LARGE SCALE GENOMIC DNA]</scope>
    <source>
        <strain evidence="2 3">JCM 14588</strain>
    </source>
</reference>
<sequence>MSDTDPRIDVLSQANVEHVPGPADVTTVLVTLPPGSAGSPPHRHPGPVFGYLISGEMRFEVEGEPERIIRAGEAFWEPGGDLIHYQDANNLDDAETVFTVTAVLPPGADLLVPVSDEELAERAHLRAPRSN</sequence>
<dbReference type="InterPro" id="IPR013096">
    <property type="entry name" value="Cupin_2"/>
</dbReference>
<organism evidence="2 3">
    <name type="scientific">Dermacoccus barathri</name>
    <dbReference type="NCBI Taxonomy" id="322601"/>
    <lineage>
        <taxon>Bacteria</taxon>
        <taxon>Bacillati</taxon>
        <taxon>Actinomycetota</taxon>
        <taxon>Actinomycetes</taxon>
        <taxon>Micrococcales</taxon>
        <taxon>Dermacoccaceae</taxon>
        <taxon>Dermacoccus</taxon>
    </lineage>
</organism>
<dbReference type="InterPro" id="IPR011051">
    <property type="entry name" value="RmlC_Cupin_sf"/>
</dbReference>
<accession>A0ABN2BZN5</accession>
<dbReference type="Pfam" id="PF07883">
    <property type="entry name" value="Cupin_2"/>
    <property type="match status" value="1"/>
</dbReference>
<dbReference type="Gene3D" id="2.60.120.10">
    <property type="entry name" value="Jelly Rolls"/>
    <property type="match status" value="1"/>
</dbReference>
<evidence type="ECO:0000313" key="3">
    <source>
        <dbReference type="Proteomes" id="UP001501288"/>
    </source>
</evidence>
<evidence type="ECO:0000313" key="2">
    <source>
        <dbReference type="EMBL" id="GAA1548897.1"/>
    </source>
</evidence>
<gene>
    <name evidence="2" type="ORF">GCM10009762_22620</name>
</gene>
<protein>
    <submittedName>
        <fullName evidence="2">Cupin domain-containing protein</fullName>
    </submittedName>
</protein>
<dbReference type="InterPro" id="IPR014710">
    <property type="entry name" value="RmlC-like_jellyroll"/>
</dbReference>
<feature type="domain" description="Cupin type-2" evidence="1">
    <location>
        <begin position="29"/>
        <end position="85"/>
    </location>
</feature>
<comment type="caution">
    <text evidence="2">The sequence shown here is derived from an EMBL/GenBank/DDBJ whole genome shotgun (WGS) entry which is preliminary data.</text>
</comment>
<dbReference type="SUPFAM" id="SSF51182">
    <property type="entry name" value="RmlC-like cupins"/>
    <property type="match status" value="1"/>
</dbReference>
<dbReference type="PANTHER" id="PTHR38599:SF1">
    <property type="entry name" value="CUPIN DOMAIN PROTEIN (AFU_ORTHOLOGUE AFUA_3G13620)"/>
    <property type="match status" value="1"/>
</dbReference>
<dbReference type="EMBL" id="BAAANV010000045">
    <property type="protein sequence ID" value="GAA1548897.1"/>
    <property type="molecule type" value="Genomic_DNA"/>
</dbReference>
<name>A0ABN2BZN5_9MICO</name>
<dbReference type="RefSeq" id="WP_346030647.1">
    <property type="nucleotide sequence ID" value="NZ_BAAANV010000045.1"/>
</dbReference>